<protein>
    <submittedName>
        <fullName evidence="2">L-carnitine dehydratase/bile acid-inducible protein F</fullName>
    </submittedName>
</protein>
<accession>A0A170PRH4</accession>
<dbReference type="GO" id="GO:0008410">
    <property type="term" value="F:CoA-transferase activity"/>
    <property type="evidence" value="ECO:0007669"/>
    <property type="project" value="TreeGrafter"/>
</dbReference>
<organism evidence="2">
    <name type="scientific">hydrothermal vent metagenome</name>
    <dbReference type="NCBI Taxonomy" id="652676"/>
    <lineage>
        <taxon>unclassified sequences</taxon>
        <taxon>metagenomes</taxon>
        <taxon>ecological metagenomes</taxon>
    </lineage>
</organism>
<dbReference type="InterPro" id="IPR044855">
    <property type="entry name" value="CoA-Trfase_III_dom3_sf"/>
</dbReference>
<dbReference type="PANTHER" id="PTHR48207">
    <property type="entry name" value="SUCCINATE--HYDROXYMETHYLGLUTARATE COA-TRANSFERASE"/>
    <property type="match status" value="1"/>
</dbReference>
<gene>
    <name evidence="2" type="ORF">MGWOODY_XGa1324</name>
</gene>
<dbReference type="EMBL" id="CZRL01000089">
    <property type="protein sequence ID" value="CUS52790.1"/>
    <property type="molecule type" value="Genomic_DNA"/>
</dbReference>
<dbReference type="Gene3D" id="3.40.50.10540">
    <property type="entry name" value="Crotonobetainyl-coa:carnitine coa-transferase, domain 1"/>
    <property type="match status" value="1"/>
</dbReference>
<dbReference type="InterPro" id="IPR003673">
    <property type="entry name" value="CoA-Trfase_fam_III"/>
</dbReference>
<keyword evidence="1" id="KW-0808">Transferase</keyword>
<proteinExistence type="predicted"/>
<evidence type="ECO:0000256" key="1">
    <source>
        <dbReference type="ARBA" id="ARBA00022679"/>
    </source>
</evidence>
<dbReference type="Pfam" id="PF02515">
    <property type="entry name" value="CoA_transf_3"/>
    <property type="match status" value="1"/>
</dbReference>
<dbReference type="InterPro" id="IPR050483">
    <property type="entry name" value="CoA-transferase_III_domain"/>
</dbReference>
<dbReference type="SUPFAM" id="SSF89796">
    <property type="entry name" value="CoA-transferase family III (CaiB/BaiF)"/>
    <property type="match status" value="1"/>
</dbReference>
<evidence type="ECO:0000313" key="2">
    <source>
        <dbReference type="EMBL" id="CUS52790.1"/>
    </source>
</evidence>
<dbReference type="AlphaFoldDB" id="A0A170PRH4"/>
<sequence>MAGALSRFRILDLSRVLAGPSCTQILADLGAEVIKIERPGAGDDTRGWGPPYLKAADGSDTSEAGYYLSANRGKRSVCIDISHPSGQSVIRDLAMKSDVLVENFKVGGLRKYGLDYESLSRVNERLIYCSITGFGQDGPDSARPGYDFMIQGTGGLMSITGERDGVAGAGPQKVGVAIADLVTGLYSVSAIQAALLSREVTHKGQYIDMALLDCQVAMLANQAMNCMISDEVPIRAGNAHVNVVPYQVFESSDGHIIIAIGNDTQFERFCELAGVPELARDARFSTNTGRVQHRTALLPELERIVKQRSSEEWAVDFDRYQIPWGPINTIDQVLAMPQVRHRKMRMAMAHPLSDRFEIVGSPLKLSDTPPVYEHPPPLLGEHTEQVLRDLLHYSDDHIQALRQEHAI</sequence>
<dbReference type="PANTHER" id="PTHR48207:SF3">
    <property type="entry name" value="SUCCINATE--HYDROXYMETHYLGLUTARATE COA-TRANSFERASE"/>
    <property type="match status" value="1"/>
</dbReference>
<reference evidence="2" key="1">
    <citation type="submission" date="2015-10" db="EMBL/GenBank/DDBJ databases">
        <authorList>
            <person name="Gilbert D.G."/>
        </authorList>
    </citation>
    <scope>NUCLEOTIDE SEQUENCE</scope>
</reference>
<name>A0A170PRH4_9ZZZZ</name>
<dbReference type="InterPro" id="IPR023606">
    <property type="entry name" value="CoA-Trfase_III_dom_1_sf"/>
</dbReference>
<dbReference type="Gene3D" id="3.30.1540.10">
    <property type="entry name" value="formyl-coa transferase, domain 3"/>
    <property type="match status" value="1"/>
</dbReference>